<keyword evidence="6" id="KW-1185">Reference proteome</keyword>
<reference evidence="6" key="1">
    <citation type="submission" date="2012-12" db="EMBL/GenBank/DDBJ databases">
        <authorList>
            <person name="Hellsten U."/>
            <person name="Grimwood J."/>
            <person name="Chapman J.A."/>
            <person name="Shapiro H."/>
            <person name="Aerts A."/>
            <person name="Otillar R.P."/>
            <person name="Terry A.Y."/>
            <person name="Boore J.L."/>
            <person name="Simakov O."/>
            <person name="Marletaz F."/>
            <person name="Cho S.-J."/>
            <person name="Edsinger-Gonzales E."/>
            <person name="Havlak P."/>
            <person name="Kuo D.-H."/>
            <person name="Larsson T."/>
            <person name="Lv J."/>
            <person name="Arendt D."/>
            <person name="Savage R."/>
            <person name="Osoegawa K."/>
            <person name="de Jong P."/>
            <person name="Lindberg D.R."/>
            <person name="Seaver E.C."/>
            <person name="Weisblat D.A."/>
            <person name="Putnam N.H."/>
            <person name="Grigoriev I.V."/>
            <person name="Rokhsar D.S."/>
        </authorList>
    </citation>
    <scope>NUCLEOTIDE SEQUENCE</scope>
    <source>
        <strain evidence="6">I ESC-2004</strain>
    </source>
</reference>
<dbReference type="InterPro" id="IPR000210">
    <property type="entry name" value="BTB/POZ_dom"/>
</dbReference>
<dbReference type="SMART" id="SM00612">
    <property type="entry name" value="Kelch"/>
    <property type="match status" value="6"/>
</dbReference>
<dbReference type="Pfam" id="PF01344">
    <property type="entry name" value="Kelch_1"/>
    <property type="match status" value="2"/>
</dbReference>
<dbReference type="Pfam" id="PF07707">
    <property type="entry name" value="BACK"/>
    <property type="match status" value="1"/>
</dbReference>
<dbReference type="InterPro" id="IPR011705">
    <property type="entry name" value="BACK"/>
</dbReference>
<dbReference type="SUPFAM" id="SSF50965">
    <property type="entry name" value="Galactose oxidase, central domain"/>
    <property type="match status" value="1"/>
</dbReference>
<evidence type="ECO:0000256" key="2">
    <source>
        <dbReference type="ARBA" id="ARBA00022737"/>
    </source>
</evidence>
<dbReference type="InterPro" id="IPR006652">
    <property type="entry name" value="Kelch_1"/>
</dbReference>
<dbReference type="Gene3D" id="2.120.10.80">
    <property type="entry name" value="Kelch-type beta propeller"/>
    <property type="match status" value="2"/>
</dbReference>
<feature type="domain" description="BTB" evidence="3">
    <location>
        <begin position="34"/>
        <end position="101"/>
    </location>
</feature>
<proteinExistence type="predicted"/>
<dbReference type="PROSITE" id="PS50097">
    <property type="entry name" value="BTB"/>
    <property type="match status" value="1"/>
</dbReference>
<protein>
    <recommendedName>
        <fullName evidence="3">BTB domain-containing protein</fullName>
    </recommendedName>
</protein>
<dbReference type="SMART" id="SM00225">
    <property type="entry name" value="BTB"/>
    <property type="match status" value="1"/>
</dbReference>
<dbReference type="SMART" id="SM00875">
    <property type="entry name" value="BACK"/>
    <property type="match status" value="1"/>
</dbReference>
<reference evidence="5" key="3">
    <citation type="submission" date="2015-06" db="UniProtKB">
        <authorList>
            <consortium name="EnsemblMetazoa"/>
        </authorList>
    </citation>
    <scope>IDENTIFICATION</scope>
</reference>
<dbReference type="Proteomes" id="UP000014760">
    <property type="component" value="Unassembled WGS sequence"/>
</dbReference>
<evidence type="ECO:0000313" key="5">
    <source>
        <dbReference type="EnsemblMetazoa" id="CapteP144257"/>
    </source>
</evidence>
<dbReference type="FunFam" id="1.25.40.420:FF:000001">
    <property type="entry name" value="Kelch-like family member 12"/>
    <property type="match status" value="1"/>
</dbReference>
<gene>
    <name evidence="4" type="ORF">CAPTEDRAFT_144257</name>
</gene>
<dbReference type="InterPro" id="IPR011333">
    <property type="entry name" value="SKP1/BTB/POZ_sf"/>
</dbReference>
<keyword evidence="1" id="KW-0880">Kelch repeat</keyword>
<dbReference type="EnsemblMetazoa" id="CapteT144257">
    <property type="protein sequence ID" value="CapteP144257"/>
    <property type="gene ID" value="CapteG144257"/>
</dbReference>
<dbReference type="SUPFAM" id="SSF117281">
    <property type="entry name" value="Kelch motif"/>
    <property type="match status" value="1"/>
</dbReference>
<dbReference type="PANTHER" id="PTHR24412">
    <property type="entry name" value="KELCH PROTEIN"/>
    <property type="match status" value="1"/>
</dbReference>
<dbReference type="InterPro" id="IPR015915">
    <property type="entry name" value="Kelch-typ_b-propeller"/>
</dbReference>
<keyword evidence="2" id="KW-0677">Repeat</keyword>
<accession>R7V890</accession>
<dbReference type="Pfam" id="PF24681">
    <property type="entry name" value="Kelch_KLHDC2_KLHL20_DRC7"/>
    <property type="match status" value="1"/>
</dbReference>
<dbReference type="AlphaFoldDB" id="R7V890"/>
<dbReference type="STRING" id="283909.R7V890"/>
<dbReference type="InterPro" id="IPR011043">
    <property type="entry name" value="Gal_Oxase/kelch_b-propeller"/>
</dbReference>
<dbReference type="EMBL" id="KB296270">
    <property type="protein sequence ID" value="ELU11985.1"/>
    <property type="molecule type" value="Genomic_DNA"/>
</dbReference>
<reference evidence="4 6" key="2">
    <citation type="journal article" date="2013" name="Nature">
        <title>Insights into bilaterian evolution from three spiralian genomes.</title>
        <authorList>
            <person name="Simakov O."/>
            <person name="Marletaz F."/>
            <person name="Cho S.J."/>
            <person name="Edsinger-Gonzales E."/>
            <person name="Havlak P."/>
            <person name="Hellsten U."/>
            <person name="Kuo D.H."/>
            <person name="Larsson T."/>
            <person name="Lv J."/>
            <person name="Arendt D."/>
            <person name="Savage R."/>
            <person name="Osoegawa K."/>
            <person name="de Jong P."/>
            <person name="Grimwood J."/>
            <person name="Chapman J.A."/>
            <person name="Shapiro H."/>
            <person name="Aerts A."/>
            <person name="Otillar R.P."/>
            <person name="Terry A.Y."/>
            <person name="Boore J.L."/>
            <person name="Grigoriev I.V."/>
            <person name="Lindberg D.R."/>
            <person name="Seaver E.C."/>
            <person name="Weisblat D.A."/>
            <person name="Putnam N.H."/>
            <person name="Rokhsar D.S."/>
        </authorList>
    </citation>
    <scope>NUCLEOTIDE SEQUENCE</scope>
    <source>
        <strain evidence="4 6">I ESC-2004</strain>
    </source>
</reference>
<dbReference type="EMBL" id="AMQN01005563">
    <property type="status" value="NOT_ANNOTATED_CDS"/>
    <property type="molecule type" value="Genomic_DNA"/>
</dbReference>
<dbReference type="PANTHER" id="PTHR24412:SF35">
    <property type="entry name" value="ACTIN-BINDING PROTEIN IPP"/>
    <property type="match status" value="1"/>
</dbReference>
<name>R7V890_CAPTE</name>
<dbReference type="HOGENOM" id="CLU_004253_14_1_1"/>
<evidence type="ECO:0000259" key="3">
    <source>
        <dbReference type="PROSITE" id="PS50097"/>
    </source>
</evidence>
<dbReference type="Gene3D" id="1.25.40.420">
    <property type="match status" value="1"/>
</dbReference>
<dbReference type="FunCoup" id="R7V890">
    <property type="interactions" value="1"/>
</dbReference>
<dbReference type="PIRSF" id="PIRSF037037">
    <property type="entry name" value="Kelch-like_protein_gigaxonin"/>
    <property type="match status" value="1"/>
</dbReference>
<evidence type="ECO:0000313" key="4">
    <source>
        <dbReference type="EMBL" id="ELU11985.1"/>
    </source>
</evidence>
<evidence type="ECO:0000313" key="6">
    <source>
        <dbReference type="Proteomes" id="UP000014760"/>
    </source>
</evidence>
<dbReference type="SUPFAM" id="SSF54695">
    <property type="entry name" value="POZ domain"/>
    <property type="match status" value="1"/>
</dbReference>
<evidence type="ECO:0000256" key="1">
    <source>
        <dbReference type="ARBA" id="ARBA00022441"/>
    </source>
</evidence>
<dbReference type="Pfam" id="PF00651">
    <property type="entry name" value="BTB"/>
    <property type="match status" value="1"/>
</dbReference>
<dbReference type="OrthoDB" id="1022638at2759"/>
<dbReference type="InterPro" id="IPR017096">
    <property type="entry name" value="BTB-kelch_protein"/>
</dbReference>
<organism evidence="4">
    <name type="scientific">Capitella teleta</name>
    <name type="common">Polychaete worm</name>
    <dbReference type="NCBI Taxonomy" id="283909"/>
    <lineage>
        <taxon>Eukaryota</taxon>
        <taxon>Metazoa</taxon>
        <taxon>Spiralia</taxon>
        <taxon>Lophotrochozoa</taxon>
        <taxon>Annelida</taxon>
        <taxon>Polychaeta</taxon>
        <taxon>Sedentaria</taxon>
        <taxon>Scolecida</taxon>
        <taxon>Capitellidae</taxon>
        <taxon>Capitella</taxon>
    </lineage>
</organism>
<sequence length="580" mass="64815">MESTHSSAIRHTSPDHSKLLLSNLHNLYVAQDFCDIQVCVGDQVFHSHRNVLSAASSYFHAMFSGGLAEMNKEKVFIQGVDGNIFKIILEYIYSGVVLIEDITVQDLLAAADMLGLEGIVGACCSFLRQQLHPSNCIGISLYAEKHACDQLKSAAQHFIENNFSKVSQEEEFCSLSKDLLVSFLHSESLVVENEYQVFTAAMQWMLSDASQRRKHVFEVLAAIRFPLISQRQLETYIESCSDLSLKVALRKLTQDFRFDRRLPYELKTGRLKPYLFQPRKSARKNVYVIGGYTRDQGGRWSDSQSLCTVECFNTFHEQWRCIPPLRHSRSGHGVVQLHGLIYVIGGESDSLIFDNMECLDPTTNKWTMLPSMMLPRCGLGACVFEDSILVFGGWVGSEIGDTIEKYDPGLNVWSELGQMETVRYAMNVLEHQGLIYVVGGMSDMGTEMQAVESFNPVTRDWIPLASMQIKRAYAGIACLEDCLYVVGGWNEHFGALCTVERYDIEKNSWSLVTPMSTARAGASVCAVNGFLYVIGGRTSSGEFTAPSTLNSVECYDPHMDTWVMMGAMPSSRCEAGIAVM</sequence>
<dbReference type="OMA" id="CYDPRDN"/>
<dbReference type="Gene3D" id="3.30.710.10">
    <property type="entry name" value="Potassium Channel Kv1.1, Chain A"/>
    <property type="match status" value="1"/>
</dbReference>